<dbReference type="KEGG" id="vg:77945574"/>
<dbReference type="Proteomes" id="UP000662754">
    <property type="component" value="Segment"/>
</dbReference>
<dbReference type="GeneID" id="77945574"/>
<accession>A0A873WB45</accession>
<dbReference type="RefSeq" id="YP_010669404.1">
    <property type="nucleotide sequence ID" value="NC_070960.1"/>
</dbReference>
<reference evidence="1" key="1">
    <citation type="submission" date="2020-10" db="EMBL/GenBank/DDBJ databases">
        <title>The Isolation and Genome Sequence of a Novel Cyanophage S-H9-2 from the Yellow Sea, China.</title>
        <authorList>
            <person name="Jiang T."/>
            <person name="Luo L."/>
        </authorList>
    </citation>
    <scope>NUCLEOTIDE SEQUENCE</scope>
</reference>
<sequence>MNTLNLIRNQIKKAAAIHDAQIHMTSYRGVQYECKQGEGETHGTFCYRGHTYNK</sequence>
<evidence type="ECO:0008006" key="3">
    <source>
        <dbReference type="Google" id="ProtNLM"/>
    </source>
</evidence>
<proteinExistence type="predicted"/>
<name>A0A873WB45_9CAUD</name>
<dbReference type="EMBL" id="MW147367">
    <property type="protein sequence ID" value="QPB08419.1"/>
    <property type="molecule type" value="Genomic_DNA"/>
</dbReference>
<protein>
    <recommendedName>
        <fullName evidence="3">Gp198</fullName>
    </recommendedName>
</protein>
<keyword evidence="2" id="KW-1185">Reference proteome</keyword>
<evidence type="ECO:0000313" key="2">
    <source>
        <dbReference type="Proteomes" id="UP000662754"/>
    </source>
</evidence>
<organism evidence="1 2">
    <name type="scientific">Synechococcus phage S-H9-2</name>
    <dbReference type="NCBI Taxonomy" id="2783669"/>
    <lineage>
        <taxon>Viruses</taxon>
        <taxon>Duplodnaviria</taxon>
        <taxon>Heunggongvirae</taxon>
        <taxon>Uroviricota</taxon>
        <taxon>Caudoviricetes</taxon>
        <taxon>Pantevenvirales</taxon>
        <taxon>Kyanoviridae</taxon>
        <taxon>Yushanluvirus</taxon>
        <taxon>Yushanluvirus satich</taxon>
    </lineage>
</organism>
<evidence type="ECO:0000313" key="1">
    <source>
        <dbReference type="EMBL" id="QPB08419.1"/>
    </source>
</evidence>